<evidence type="ECO:0000256" key="1">
    <source>
        <dbReference type="SAM" id="Phobius"/>
    </source>
</evidence>
<keyword evidence="1" id="KW-1133">Transmembrane helix</keyword>
<dbReference type="Proteomes" id="UP000325182">
    <property type="component" value="Unassembled WGS sequence"/>
</dbReference>
<dbReference type="RefSeq" id="WP_148952776.1">
    <property type="nucleotide sequence ID" value="NZ_VTEG01000001.1"/>
</dbReference>
<organism evidence="2 3">
    <name type="scientific">Rossellomorea vietnamensis</name>
    <dbReference type="NCBI Taxonomy" id="218284"/>
    <lineage>
        <taxon>Bacteria</taxon>
        <taxon>Bacillati</taxon>
        <taxon>Bacillota</taxon>
        <taxon>Bacilli</taxon>
        <taxon>Bacillales</taxon>
        <taxon>Bacillaceae</taxon>
        <taxon>Rossellomorea</taxon>
    </lineage>
</organism>
<dbReference type="EMBL" id="VTEG01000001">
    <property type="protein sequence ID" value="TYS01445.1"/>
    <property type="molecule type" value="Genomic_DNA"/>
</dbReference>
<accession>A0A5D4MHQ5</accession>
<keyword evidence="1" id="KW-0812">Transmembrane</keyword>
<evidence type="ECO:0000313" key="3">
    <source>
        <dbReference type="Proteomes" id="UP000325182"/>
    </source>
</evidence>
<reference evidence="2 3" key="1">
    <citation type="submission" date="2019-08" db="EMBL/GenBank/DDBJ databases">
        <title>Bacillus genomes from the desert of Cuatro Cienegas, Coahuila.</title>
        <authorList>
            <person name="Olmedo-Alvarez G."/>
        </authorList>
    </citation>
    <scope>NUCLEOTIDE SEQUENCE [LARGE SCALE GENOMIC DNA]</scope>
    <source>
        <strain evidence="2 3">CH128b_4D</strain>
    </source>
</reference>
<gene>
    <name evidence="2" type="ORF">FZC84_01985</name>
</gene>
<sequence length="143" mass="17250">MTYIRVEKGKTTKMLIMFFLIASLFFSESWIMDGFRLLLLLLLVLFLRVRYKLDIEEGRIRYGIYFSRFRLYEKLVNSESIKSITFKRAGWSQKKAVINRKGHNILVLYYEPSEIYEELERFAAANKIAVKKTRDYKLLEKYY</sequence>
<protein>
    <recommendedName>
        <fullName evidence="4">PH domain-containing protein</fullName>
    </recommendedName>
</protein>
<proteinExistence type="predicted"/>
<name>A0A5D4MHQ5_9BACI</name>
<evidence type="ECO:0008006" key="4">
    <source>
        <dbReference type="Google" id="ProtNLM"/>
    </source>
</evidence>
<dbReference type="AlphaFoldDB" id="A0A5D4MHQ5"/>
<keyword evidence="1" id="KW-0472">Membrane</keyword>
<feature type="transmembrane region" description="Helical" evidence="1">
    <location>
        <begin position="12"/>
        <end position="28"/>
    </location>
</feature>
<comment type="caution">
    <text evidence="2">The sequence shown here is derived from an EMBL/GenBank/DDBJ whole genome shotgun (WGS) entry which is preliminary data.</text>
</comment>
<evidence type="ECO:0000313" key="2">
    <source>
        <dbReference type="EMBL" id="TYS01445.1"/>
    </source>
</evidence>